<reference evidence="3" key="1">
    <citation type="submission" date="2025-08" db="UniProtKB">
        <authorList>
            <consortium name="RefSeq"/>
        </authorList>
    </citation>
    <scope>IDENTIFICATION</scope>
    <source>
        <tissue evidence="3">Muscle</tissue>
    </source>
</reference>
<evidence type="ECO:0000313" key="3">
    <source>
        <dbReference type="RefSeq" id="XP_019479949.1"/>
    </source>
</evidence>
<evidence type="ECO:0000313" key="2">
    <source>
        <dbReference type="Proteomes" id="UP000694851"/>
    </source>
</evidence>
<dbReference type="KEGG" id="hai:109371702"/>
<dbReference type="AlphaFoldDB" id="A0A8B7PU46"/>
<keyword evidence="2" id="KW-1185">Reference proteome</keyword>
<organism evidence="2 3">
    <name type="scientific">Hipposideros armiger</name>
    <name type="common">Great Himalayan leaf-nosed bat</name>
    <dbReference type="NCBI Taxonomy" id="186990"/>
    <lineage>
        <taxon>Eukaryota</taxon>
        <taxon>Metazoa</taxon>
        <taxon>Chordata</taxon>
        <taxon>Craniata</taxon>
        <taxon>Vertebrata</taxon>
        <taxon>Euteleostomi</taxon>
        <taxon>Mammalia</taxon>
        <taxon>Eutheria</taxon>
        <taxon>Laurasiatheria</taxon>
        <taxon>Chiroptera</taxon>
        <taxon>Yinpterochiroptera</taxon>
        <taxon>Rhinolophoidea</taxon>
        <taxon>Hipposideridae</taxon>
        <taxon>Hipposideros</taxon>
    </lineage>
</organism>
<dbReference type="Proteomes" id="UP000694851">
    <property type="component" value="Unplaced"/>
</dbReference>
<protein>
    <submittedName>
        <fullName evidence="3">Uncharacterized protein LOC109371702 isoform X1</fullName>
    </submittedName>
</protein>
<sequence length="243" mass="27065">MMDHCRRTFLRAHRPAEATRGESFYPFQTRNRDTGVVNRGETTRKIRVRLTRGSVTRSLLTHSSGNKDGMSLAGHCSQQPTSAERPWGLRHPCRRNERKSRETLVSSAEELLVPSLRRASAVGRTGIPGWWRCSEAASAKKQTSRAAETDGWTGRRQHTRAPSPSRCCLLSVPPFSPCRPQRLYLALLMARALDSAENWARDGLCAWGSYAVPGKTSLTLTSQIWEMSGFRGSGLPPGMAWTL</sequence>
<feature type="region of interest" description="Disordered" evidence="1">
    <location>
        <begin position="61"/>
        <end position="89"/>
    </location>
</feature>
<dbReference type="GeneID" id="109371702"/>
<name>A0A8B7PU46_HIPAR</name>
<gene>
    <name evidence="3" type="primary">LOC109371702</name>
</gene>
<evidence type="ECO:0000256" key="1">
    <source>
        <dbReference type="SAM" id="MobiDB-lite"/>
    </source>
</evidence>
<proteinExistence type="predicted"/>
<accession>A0A8B7PU46</accession>
<feature type="region of interest" description="Disordered" evidence="1">
    <location>
        <begin position="141"/>
        <end position="164"/>
    </location>
</feature>
<dbReference type="RefSeq" id="XP_019479949.1">
    <property type="nucleotide sequence ID" value="XM_019624404.1"/>
</dbReference>